<reference evidence="3" key="3">
    <citation type="submission" date="2020-10" db="UniProtKB">
        <authorList>
            <consortium name="WormBaseParasite"/>
        </authorList>
    </citation>
    <scope>IDENTIFICATION</scope>
</reference>
<evidence type="ECO:0000313" key="1">
    <source>
        <dbReference type="EMBL" id="CDS23941.1"/>
    </source>
</evidence>
<dbReference type="WBParaSite" id="EgrG_000052800">
    <property type="protein sequence ID" value="EgrG_000052800"/>
    <property type="gene ID" value="EgrG_000052800"/>
</dbReference>
<organism evidence="1">
    <name type="scientific">Echinococcus granulosus</name>
    <name type="common">Hydatid tapeworm</name>
    <dbReference type="NCBI Taxonomy" id="6210"/>
    <lineage>
        <taxon>Eukaryota</taxon>
        <taxon>Metazoa</taxon>
        <taxon>Spiralia</taxon>
        <taxon>Lophotrochozoa</taxon>
        <taxon>Platyhelminthes</taxon>
        <taxon>Cestoda</taxon>
        <taxon>Eucestoda</taxon>
        <taxon>Cyclophyllidea</taxon>
        <taxon>Taeniidae</taxon>
        <taxon>Echinococcus</taxon>
        <taxon>Echinococcus granulosus group</taxon>
    </lineage>
</organism>
<sequence>MFCCDAKFYHKSRRWHSSTVVEAQFPTGIIKHRCNAINVTVAVNHHFSCS</sequence>
<dbReference type="EMBL" id="LK028596">
    <property type="protein sequence ID" value="CDS23941.1"/>
    <property type="molecule type" value="Genomic_DNA"/>
</dbReference>
<dbReference type="Proteomes" id="UP000492820">
    <property type="component" value="Unassembled WGS sequence"/>
</dbReference>
<reference evidence="1 2" key="1">
    <citation type="journal article" date="2013" name="Nature">
        <title>The genomes of four tapeworm species reveal adaptations to parasitism.</title>
        <authorList>
            <person name="Tsai I.J."/>
            <person name="Zarowiecki M."/>
            <person name="Holroyd N."/>
            <person name="Garciarrubio A."/>
            <person name="Sanchez-Flores A."/>
            <person name="Brooks K.L."/>
            <person name="Tracey A."/>
            <person name="Bobes R.J."/>
            <person name="Fragoso G."/>
            <person name="Sciutto E."/>
            <person name="Aslett M."/>
            <person name="Beasley H."/>
            <person name="Bennett H.M."/>
            <person name="Cai J."/>
            <person name="Camicia F."/>
            <person name="Clark R."/>
            <person name="Cucher M."/>
            <person name="De Silva N."/>
            <person name="Day T.A."/>
            <person name="Deplazes P."/>
            <person name="Estrada K."/>
            <person name="Fernandez C."/>
            <person name="Holland P.W."/>
            <person name="Hou J."/>
            <person name="Hu S."/>
            <person name="Huckvale T."/>
            <person name="Hung S.S."/>
            <person name="Kamenetzky L."/>
            <person name="Keane J.A."/>
            <person name="Kiss F."/>
            <person name="Koziol U."/>
            <person name="Lambert O."/>
            <person name="Liu K."/>
            <person name="Luo X."/>
            <person name="Luo Y."/>
            <person name="Macchiaroli N."/>
            <person name="Nichol S."/>
            <person name="Paps J."/>
            <person name="Parkinson J."/>
            <person name="Pouchkina-Stantcheva N."/>
            <person name="Riddiford N."/>
            <person name="Rosenzvit M."/>
            <person name="Salinas G."/>
            <person name="Wasmuth J.D."/>
            <person name="Zamanian M."/>
            <person name="Zheng Y."/>
            <person name="Cai X."/>
            <person name="Soberon X."/>
            <person name="Olson P.D."/>
            <person name="Laclette J.P."/>
            <person name="Brehm K."/>
            <person name="Berriman M."/>
            <person name="Garciarrubio A."/>
            <person name="Bobes R.J."/>
            <person name="Fragoso G."/>
            <person name="Sanchez-Flores A."/>
            <person name="Estrada K."/>
            <person name="Cevallos M.A."/>
            <person name="Morett E."/>
            <person name="Gonzalez V."/>
            <person name="Portillo T."/>
            <person name="Ochoa-Leyva A."/>
            <person name="Jose M.V."/>
            <person name="Sciutto E."/>
            <person name="Landa A."/>
            <person name="Jimenez L."/>
            <person name="Valdes V."/>
            <person name="Carrero J.C."/>
            <person name="Larralde C."/>
            <person name="Morales-Montor J."/>
            <person name="Limon-Lason J."/>
            <person name="Soberon X."/>
            <person name="Laclette J.P."/>
        </authorList>
    </citation>
    <scope>NUCLEOTIDE SEQUENCE [LARGE SCALE GENOMIC DNA]</scope>
</reference>
<accession>A0A068WZL6</accession>
<evidence type="ECO:0000313" key="3">
    <source>
        <dbReference type="WBParaSite" id="EgrG_000052800"/>
    </source>
</evidence>
<proteinExistence type="predicted"/>
<reference evidence="1" key="2">
    <citation type="submission" date="2014-06" db="EMBL/GenBank/DDBJ databases">
        <authorList>
            <person name="Aslett M."/>
        </authorList>
    </citation>
    <scope>NUCLEOTIDE SEQUENCE</scope>
</reference>
<dbReference type="AlphaFoldDB" id="A0A068WZL6"/>
<protein>
    <submittedName>
        <fullName evidence="1 3">Uncharacterized protein</fullName>
    </submittedName>
</protein>
<name>A0A068WZL6_ECHGR</name>
<gene>
    <name evidence="1" type="ORF">EgrG_000052800</name>
</gene>
<evidence type="ECO:0000313" key="2">
    <source>
        <dbReference type="Proteomes" id="UP000492820"/>
    </source>
</evidence>